<feature type="transmembrane region" description="Helical" evidence="1">
    <location>
        <begin position="151"/>
        <end position="170"/>
    </location>
</feature>
<keyword evidence="1" id="KW-0812">Transmembrane</keyword>
<dbReference type="AlphaFoldDB" id="A0A9I9D052"/>
<dbReference type="EnsemblPlants" id="MELO3C011033.2.1">
    <property type="protein sequence ID" value="MELO3C011033.2.1"/>
    <property type="gene ID" value="MELO3C011033.2"/>
</dbReference>
<organism evidence="2">
    <name type="scientific">Cucumis melo</name>
    <name type="common">Muskmelon</name>
    <dbReference type="NCBI Taxonomy" id="3656"/>
    <lineage>
        <taxon>Eukaryota</taxon>
        <taxon>Viridiplantae</taxon>
        <taxon>Streptophyta</taxon>
        <taxon>Embryophyta</taxon>
        <taxon>Tracheophyta</taxon>
        <taxon>Spermatophyta</taxon>
        <taxon>Magnoliopsida</taxon>
        <taxon>eudicotyledons</taxon>
        <taxon>Gunneridae</taxon>
        <taxon>Pentapetalae</taxon>
        <taxon>rosids</taxon>
        <taxon>fabids</taxon>
        <taxon>Cucurbitales</taxon>
        <taxon>Cucurbitaceae</taxon>
        <taxon>Benincaseae</taxon>
        <taxon>Cucumis</taxon>
    </lineage>
</organism>
<accession>A0A9I9D052</accession>
<reference evidence="2" key="1">
    <citation type="submission" date="2023-03" db="UniProtKB">
        <authorList>
            <consortium name="EnsemblPlants"/>
        </authorList>
    </citation>
    <scope>IDENTIFICATION</scope>
</reference>
<evidence type="ECO:0000313" key="2">
    <source>
        <dbReference type="EnsemblPlants" id="MELO3C011033.2.1"/>
    </source>
</evidence>
<sequence>MKCTLFSNNSVIFLKLSLFKINTPENPKVMDLLLLKTLNPLEELVLIQIQLFVEEELIVTSPPSAALVRPRSRRLPEEEIKLEIYKVHLLRLRGLTVDYGRRFRRRSLFFHIIDTDHMPQITLFLTIKLFIIHKFNSHKCTSNHHLHRHLLLLHIIMAMAILLLLLLHSFQEQHFQYMAIPHNHHHTFLTTRITPTCNNKQAYSILQCLRSLLQVLPVNYNYIFIPYSSKVKIAKNSPQNTVLKDEHSPTSTSLRV</sequence>
<keyword evidence="1" id="KW-0472">Membrane</keyword>
<protein>
    <submittedName>
        <fullName evidence="2">Uncharacterized protein</fullName>
    </submittedName>
</protein>
<dbReference type="Gramene" id="MELO3C011033.2.1">
    <property type="protein sequence ID" value="MELO3C011033.2.1"/>
    <property type="gene ID" value="MELO3C011033.2"/>
</dbReference>
<keyword evidence="1" id="KW-1133">Transmembrane helix</keyword>
<name>A0A9I9D052_CUCME</name>
<evidence type="ECO:0000256" key="1">
    <source>
        <dbReference type="SAM" id="Phobius"/>
    </source>
</evidence>
<proteinExistence type="predicted"/>